<sequence>MASASVSELVLFIAALSVAAAVAGTMVTTVGGIAASLDDHGADVAAQIDTDVEIISDPASGAMYDADAGTVRVLVKNTGERTLATDGTGVELLVDGRYVPRDDYDVTVLDGSEWRDGAVVRVLANDSLTAGDHTVTVVVTGDRDTERFHT</sequence>
<evidence type="ECO:0000313" key="1">
    <source>
        <dbReference type="EMBL" id="GGN20686.1"/>
    </source>
</evidence>
<keyword evidence="2" id="KW-1185">Reference proteome</keyword>
<keyword evidence="1" id="KW-0969">Cilium</keyword>
<name>A0A830GEM1_9EURY</name>
<proteinExistence type="predicted"/>
<dbReference type="PANTHER" id="PTHR42200">
    <property type="entry name" value="ARCHAEAL FLAGELLA-RELATED PROTEIN F-RELATED"/>
    <property type="match status" value="1"/>
</dbReference>
<organism evidence="1 2">
    <name type="scientific">Halarchaeum nitratireducens</name>
    <dbReference type="NCBI Taxonomy" id="489913"/>
    <lineage>
        <taxon>Archaea</taxon>
        <taxon>Methanobacteriati</taxon>
        <taxon>Methanobacteriota</taxon>
        <taxon>Stenosarchaea group</taxon>
        <taxon>Halobacteria</taxon>
        <taxon>Halobacteriales</taxon>
        <taxon>Halobacteriaceae</taxon>
    </lineage>
</organism>
<dbReference type="InterPro" id="IPR002774">
    <property type="entry name" value="Flagellin_arc-type"/>
</dbReference>
<dbReference type="OrthoDB" id="183655at2157"/>
<dbReference type="PANTHER" id="PTHR42200:SF2">
    <property type="entry name" value="ARCHAEAL FLAGELLA-RELATED PROTEIN F"/>
    <property type="match status" value="1"/>
</dbReference>
<reference evidence="1 2" key="1">
    <citation type="journal article" date="2019" name="Int. J. Syst. Evol. Microbiol.">
        <title>The Global Catalogue of Microorganisms (GCM) 10K type strain sequencing project: providing services to taxonomists for standard genome sequencing and annotation.</title>
        <authorList>
            <consortium name="The Broad Institute Genomics Platform"/>
            <consortium name="The Broad Institute Genome Sequencing Center for Infectious Disease"/>
            <person name="Wu L."/>
            <person name="Ma J."/>
        </authorList>
    </citation>
    <scope>NUCLEOTIDE SEQUENCE [LARGE SCALE GENOMIC DNA]</scope>
    <source>
        <strain evidence="1 2">JCM 16331</strain>
    </source>
</reference>
<keyword evidence="1" id="KW-0282">Flagellum</keyword>
<dbReference type="Pfam" id="PF01917">
    <property type="entry name" value="Flagellin_arch-type"/>
    <property type="match status" value="1"/>
</dbReference>
<accession>A0A830GEM1</accession>
<evidence type="ECO:0000313" key="2">
    <source>
        <dbReference type="Proteomes" id="UP000608850"/>
    </source>
</evidence>
<dbReference type="GO" id="GO:0097588">
    <property type="term" value="P:archaeal or bacterial-type flagellum-dependent cell motility"/>
    <property type="evidence" value="ECO:0007669"/>
    <property type="project" value="InterPro"/>
</dbReference>
<dbReference type="Proteomes" id="UP000608850">
    <property type="component" value="Unassembled WGS sequence"/>
</dbReference>
<dbReference type="AlphaFoldDB" id="A0A830GEM1"/>
<keyword evidence="1" id="KW-0966">Cell projection</keyword>
<dbReference type="EMBL" id="BMOQ01000006">
    <property type="protein sequence ID" value="GGN20686.1"/>
    <property type="molecule type" value="Genomic_DNA"/>
</dbReference>
<dbReference type="GO" id="GO:0005198">
    <property type="term" value="F:structural molecule activity"/>
    <property type="evidence" value="ECO:0007669"/>
    <property type="project" value="InterPro"/>
</dbReference>
<comment type="caution">
    <text evidence="1">The sequence shown here is derived from an EMBL/GenBank/DDBJ whole genome shotgun (WGS) entry which is preliminary data.</text>
</comment>
<dbReference type="RefSeq" id="WP_188879044.1">
    <property type="nucleotide sequence ID" value="NZ_BMOQ01000006.1"/>
</dbReference>
<protein>
    <submittedName>
        <fullName evidence="1">Flagellar protein G</fullName>
    </submittedName>
</protein>
<gene>
    <name evidence="1" type="ORF">GCM10009021_22290</name>
</gene>